<organism evidence="8">
    <name type="scientific">Pyramimonas obovata</name>
    <dbReference type="NCBI Taxonomy" id="1411642"/>
    <lineage>
        <taxon>Eukaryota</taxon>
        <taxon>Viridiplantae</taxon>
        <taxon>Chlorophyta</taxon>
        <taxon>Pyramimonadophyceae</taxon>
        <taxon>Pyramimonadales</taxon>
        <taxon>Pyramimonadaceae</taxon>
        <taxon>Pyramimonas</taxon>
        <taxon>Pyramimonas incertae sedis</taxon>
    </lineage>
</organism>
<keyword evidence="1" id="KW-0653">Protein transport</keyword>
<protein>
    <recommendedName>
        <fullName evidence="7">V-SNARE coiled-coil homology domain-containing protein</fullName>
    </recommendedName>
</protein>
<name>A0A7S0N7B5_9CHLO</name>
<dbReference type="PANTHER" id="PTHR21136:SF168">
    <property type="entry name" value="VESICLE-ASSOCIATED MEMBRANE PROTEIN 9"/>
    <property type="match status" value="1"/>
</dbReference>
<evidence type="ECO:0000256" key="3">
    <source>
        <dbReference type="PROSITE-ProRule" id="PRU00290"/>
    </source>
</evidence>
<feature type="domain" description="V-SNARE coiled-coil homology" evidence="7">
    <location>
        <begin position="134"/>
        <end position="194"/>
    </location>
</feature>
<sequence length="277" mass="30434">MSVRFLTLARLHDGLTLATYKSKDKTTQCEETVDRVLKSGNIKPNSQLTVVINDEIGTLHLSAGPEDVLAAVTEASYPRRTAFQMLNALREAVNNNLTPQEIAESTEPGALNGTCKPWLKEVFQKYSALESVDKITAVGMKVDEVRAVMEGNINRVLDNAENLSSVEDKAESLRQNAQQFQRKSEDLRKVLWWRNLKMKMIVFLLVASIVGYFVVPIIDDMMDDSDGHDSGGPHWPPAPVASPSPPPPSPLPPPPSPSPSPPPPPGSRRLLYISSES</sequence>
<dbReference type="GO" id="GO:0016192">
    <property type="term" value="P:vesicle-mediated transport"/>
    <property type="evidence" value="ECO:0007669"/>
    <property type="project" value="InterPro"/>
</dbReference>
<dbReference type="EMBL" id="HBFA01010922">
    <property type="protein sequence ID" value="CAD8659074.1"/>
    <property type="molecule type" value="Transcribed_RNA"/>
</dbReference>
<dbReference type="Gene3D" id="3.30.450.50">
    <property type="entry name" value="Longin domain"/>
    <property type="match status" value="1"/>
</dbReference>
<feature type="transmembrane region" description="Helical" evidence="6">
    <location>
        <begin position="198"/>
        <end position="218"/>
    </location>
</feature>
<dbReference type="InterPro" id="IPR042855">
    <property type="entry name" value="V_SNARE_CC"/>
</dbReference>
<dbReference type="PANTHER" id="PTHR21136">
    <property type="entry name" value="SNARE PROTEINS"/>
    <property type="match status" value="1"/>
</dbReference>
<feature type="coiled-coil region" evidence="4">
    <location>
        <begin position="163"/>
        <end position="190"/>
    </location>
</feature>
<dbReference type="SUPFAM" id="SSF58038">
    <property type="entry name" value="SNARE fusion complex"/>
    <property type="match status" value="1"/>
</dbReference>
<proteinExistence type="predicted"/>
<evidence type="ECO:0000313" key="8">
    <source>
        <dbReference type="EMBL" id="CAD8659074.1"/>
    </source>
</evidence>
<feature type="compositionally biased region" description="Pro residues" evidence="5">
    <location>
        <begin position="234"/>
        <end position="266"/>
    </location>
</feature>
<keyword evidence="3 4" id="KW-0175">Coiled coil</keyword>
<dbReference type="InterPro" id="IPR001388">
    <property type="entry name" value="Synaptobrevin-like"/>
</dbReference>
<keyword evidence="6" id="KW-0812">Transmembrane</keyword>
<keyword evidence="6" id="KW-1133">Transmembrane helix</keyword>
<dbReference type="SUPFAM" id="SSF64356">
    <property type="entry name" value="SNARE-like"/>
    <property type="match status" value="1"/>
</dbReference>
<feature type="region of interest" description="Disordered" evidence="5">
    <location>
        <begin position="224"/>
        <end position="277"/>
    </location>
</feature>
<dbReference type="PROSITE" id="PS50892">
    <property type="entry name" value="V_SNARE"/>
    <property type="match status" value="1"/>
</dbReference>
<comment type="function">
    <text evidence="2">Involved in the targeting and/or fusion of transport vesicles to their target membrane.</text>
</comment>
<dbReference type="InterPro" id="IPR011012">
    <property type="entry name" value="Longin-like_dom_sf"/>
</dbReference>
<dbReference type="PRINTS" id="PR00219">
    <property type="entry name" value="SYNAPTOBREVN"/>
</dbReference>
<evidence type="ECO:0000256" key="5">
    <source>
        <dbReference type="SAM" id="MobiDB-lite"/>
    </source>
</evidence>
<keyword evidence="6" id="KW-0472">Membrane</keyword>
<evidence type="ECO:0000256" key="4">
    <source>
        <dbReference type="SAM" id="Coils"/>
    </source>
</evidence>
<keyword evidence="1" id="KW-0813">Transport</keyword>
<evidence type="ECO:0000256" key="1">
    <source>
        <dbReference type="ARBA" id="ARBA00022927"/>
    </source>
</evidence>
<gene>
    <name evidence="8" type="ORF">POBO1169_LOCUS5695</name>
</gene>
<dbReference type="GO" id="GO:0015031">
    <property type="term" value="P:protein transport"/>
    <property type="evidence" value="ECO:0007669"/>
    <property type="project" value="UniProtKB-KW"/>
</dbReference>
<evidence type="ECO:0000256" key="6">
    <source>
        <dbReference type="SAM" id="Phobius"/>
    </source>
</evidence>
<evidence type="ECO:0000256" key="2">
    <source>
        <dbReference type="ARBA" id="ARBA00037493"/>
    </source>
</evidence>
<dbReference type="InterPro" id="IPR051097">
    <property type="entry name" value="Synaptobrevin-like_transport"/>
</dbReference>
<reference evidence="8" key="1">
    <citation type="submission" date="2021-01" db="EMBL/GenBank/DDBJ databases">
        <authorList>
            <person name="Corre E."/>
            <person name="Pelletier E."/>
            <person name="Niang G."/>
            <person name="Scheremetjew M."/>
            <person name="Finn R."/>
            <person name="Kale V."/>
            <person name="Holt S."/>
            <person name="Cochrane G."/>
            <person name="Meng A."/>
            <person name="Brown T."/>
            <person name="Cohen L."/>
        </authorList>
    </citation>
    <scope>NUCLEOTIDE SEQUENCE</scope>
    <source>
        <strain evidence="8">CCMP722</strain>
    </source>
</reference>
<dbReference type="Pfam" id="PF00957">
    <property type="entry name" value="Synaptobrevin"/>
    <property type="match status" value="1"/>
</dbReference>
<dbReference type="AlphaFoldDB" id="A0A7S0N7B5"/>
<dbReference type="GO" id="GO:0016020">
    <property type="term" value="C:membrane"/>
    <property type="evidence" value="ECO:0007669"/>
    <property type="project" value="InterPro"/>
</dbReference>
<dbReference type="Gene3D" id="1.20.5.110">
    <property type="match status" value="1"/>
</dbReference>
<evidence type="ECO:0000259" key="7">
    <source>
        <dbReference type="PROSITE" id="PS50892"/>
    </source>
</evidence>
<accession>A0A7S0N7B5</accession>